<dbReference type="Pfam" id="PF16935">
    <property type="entry name" value="Hol_Tox"/>
    <property type="match status" value="1"/>
</dbReference>
<dbReference type="InterPro" id="IPR031616">
    <property type="entry name" value="BsrE-like"/>
</dbReference>
<keyword evidence="3" id="KW-1185">Reference proteome</keyword>
<reference evidence="2 3" key="1">
    <citation type="submission" date="2017-05" db="EMBL/GenBank/DDBJ databases">
        <title>Vagococcus spp. assemblies.</title>
        <authorList>
            <person name="Gulvik C.A."/>
        </authorList>
    </citation>
    <scope>NUCLEOTIDE SEQUENCE [LARGE SCALE GENOMIC DNA]</scope>
    <source>
        <strain evidence="2 3">CCUG 41755</strain>
    </source>
</reference>
<evidence type="ECO:0000256" key="1">
    <source>
        <dbReference type="SAM" id="Phobius"/>
    </source>
</evidence>
<proteinExistence type="predicted"/>
<evidence type="ECO:0000313" key="3">
    <source>
        <dbReference type="Proteomes" id="UP000287101"/>
    </source>
</evidence>
<keyword evidence="1" id="KW-0472">Membrane</keyword>
<dbReference type="EMBL" id="NGJY01000001">
    <property type="protein sequence ID" value="RSU04644.1"/>
    <property type="molecule type" value="Genomic_DNA"/>
</dbReference>
<evidence type="ECO:0008006" key="4">
    <source>
        <dbReference type="Google" id="ProtNLM"/>
    </source>
</evidence>
<name>A0A430ABL9_9ENTE</name>
<accession>A0A430ABL9</accession>
<keyword evidence="1" id="KW-0812">Transmembrane</keyword>
<dbReference type="OrthoDB" id="2233819at2"/>
<dbReference type="RefSeq" id="WP_126830103.1">
    <property type="nucleotide sequence ID" value="NZ_CBCRYB010000006.1"/>
</dbReference>
<dbReference type="AlphaFoldDB" id="A0A430ABL9"/>
<feature type="transmembrane region" description="Helical" evidence="1">
    <location>
        <begin position="20"/>
        <end position="40"/>
    </location>
</feature>
<keyword evidence="1" id="KW-1133">Transmembrane helix</keyword>
<sequence length="47" mass="5275">MKISAEIYERRGLLSALDTINLIINIGKYTIAVITLVVLISENDKKK</sequence>
<evidence type="ECO:0000313" key="2">
    <source>
        <dbReference type="EMBL" id="RSU04644.1"/>
    </source>
</evidence>
<gene>
    <name evidence="2" type="ORF">CBF31_01100</name>
</gene>
<protein>
    <recommendedName>
        <fullName evidence="4">Holin-like toxin</fullName>
    </recommendedName>
</protein>
<dbReference type="Proteomes" id="UP000287101">
    <property type="component" value="Unassembled WGS sequence"/>
</dbReference>
<organism evidence="2 3">
    <name type="scientific">Vagococcus fessus</name>
    <dbReference type="NCBI Taxonomy" id="120370"/>
    <lineage>
        <taxon>Bacteria</taxon>
        <taxon>Bacillati</taxon>
        <taxon>Bacillota</taxon>
        <taxon>Bacilli</taxon>
        <taxon>Lactobacillales</taxon>
        <taxon>Enterococcaceae</taxon>
        <taxon>Vagococcus</taxon>
    </lineage>
</organism>
<comment type="caution">
    <text evidence="2">The sequence shown here is derived from an EMBL/GenBank/DDBJ whole genome shotgun (WGS) entry which is preliminary data.</text>
</comment>